<keyword evidence="3" id="KW-1185">Reference proteome</keyword>
<dbReference type="Proteomes" id="UP000054144">
    <property type="component" value="Unassembled WGS sequence"/>
</dbReference>
<dbReference type="EMBL" id="KN881683">
    <property type="protein sequence ID" value="KIY50113.1"/>
    <property type="molecule type" value="Genomic_DNA"/>
</dbReference>
<name>A0A0D7AGZ7_9AGAR</name>
<feature type="region of interest" description="Disordered" evidence="1">
    <location>
        <begin position="501"/>
        <end position="549"/>
    </location>
</feature>
<feature type="compositionally biased region" description="Low complexity" evidence="1">
    <location>
        <begin position="540"/>
        <end position="549"/>
    </location>
</feature>
<reference evidence="2 3" key="1">
    <citation type="journal article" date="2015" name="Fungal Genet. Biol.">
        <title>Evolution of novel wood decay mechanisms in Agaricales revealed by the genome sequences of Fistulina hepatica and Cylindrobasidium torrendii.</title>
        <authorList>
            <person name="Floudas D."/>
            <person name="Held B.W."/>
            <person name="Riley R."/>
            <person name="Nagy L.G."/>
            <person name="Koehler G."/>
            <person name="Ransdell A.S."/>
            <person name="Younus H."/>
            <person name="Chow J."/>
            <person name="Chiniquy J."/>
            <person name="Lipzen A."/>
            <person name="Tritt A."/>
            <person name="Sun H."/>
            <person name="Haridas S."/>
            <person name="LaButti K."/>
            <person name="Ohm R.A."/>
            <person name="Kues U."/>
            <person name="Blanchette R.A."/>
            <person name="Grigoriev I.V."/>
            <person name="Minto R.E."/>
            <person name="Hibbett D.S."/>
        </authorList>
    </citation>
    <scope>NUCLEOTIDE SEQUENCE [LARGE SCALE GENOMIC DNA]</scope>
    <source>
        <strain evidence="2 3">ATCC 64428</strain>
    </source>
</reference>
<evidence type="ECO:0000313" key="3">
    <source>
        <dbReference type="Proteomes" id="UP000054144"/>
    </source>
</evidence>
<feature type="region of interest" description="Disordered" evidence="1">
    <location>
        <begin position="383"/>
        <end position="402"/>
    </location>
</feature>
<sequence length="617" mass="66293">MVYYNSSLISRYHLRTKERLLGKNKQRTPESLKKCRCYIKRNPTEKAALKQARQARNETYNSAMAEARDQVFQIAMELRERLGQEHTVQYYIQELCQLTQRAKAHRNVNKWNSFLSQETQRLNQERGERKTAAQRCSEIKGVWNAMSQEEKDAAVVTALPALEEKRAVRKYAKQNVSINAYQDVRSNFDALASDLDKLAERTGAQSILVVVWSDPADMNCPMVHGTSEKTQNFFLLTVNKTVEDFARRFEGYILSGVDGMVKTVQQEHMDKKKRLPHCAWISEAAAGKTVSRMVYMNFDEKITCTYSVVIEGWPLPKFCGPHAIDDKHQLNILCEAFGPHTTRFRRLTPAERIEWEQGRIASVSHAGGTTRSCGVTVGGFSTENSVSSTSQSTPAPCMTPLPSDVLDRSAGLPTFDVDLIDPVLRNMQAVMPTQVHNSGTAANSSAAIGSASNNAGGMPIGGMYEFALNVAPYPADVAIGTGTTDGAATYNMPMVPFSDVGTMMSIPKKKRKERSDKGKPRGPQKKRRVDNTVDIGSANGGSPSTAVSGATSAAGGATLAVGRATAAAGGAMAAAGGATSAAGGATLAAGGATSAAGGATSAAGQVMLAALQTSSAT</sequence>
<gene>
    <name evidence="2" type="ORF">FISHEDRAFT_72018</name>
</gene>
<feature type="compositionally biased region" description="Low complexity" evidence="1">
    <location>
        <begin position="383"/>
        <end position="393"/>
    </location>
</feature>
<accession>A0A0D7AGZ7</accession>
<proteinExistence type="predicted"/>
<dbReference type="OrthoDB" id="3033638at2759"/>
<protein>
    <submittedName>
        <fullName evidence="2">Uncharacterized protein</fullName>
    </submittedName>
</protein>
<organism evidence="2 3">
    <name type="scientific">Fistulina hepatica ATCC 64428</name>
    <dbReference type="NCBI Taxonomy" id="1128425"/>
    <lineage>
        <taxon>Eukaryota</taxon>
        <taxon>Fungi</taxon>
        <taxon>Dikarya</taxon>
        <taxon>Basidiomycota</taxon>
        <taxon>Agaricomycotina</taxon>
        <taxon>Agaricomycetes</taxon>
        <taxon>Agaricomycetidae</taxon>
        <taxon>Agaricales</taxon>
        <taxon>Fistulinaceae</taxon>
        <taxon>Fistulina</taxon>
    </lineage>
</organism>
<dbReference type="AlphaFoldDB" id="A0A0D7AGZ7"/>
<evidence type="ECO:0000256" key="1">
    <source>
        <dbReference type="SAM" id="MobiDB-lite"/>
    </source>
</evidence>
<evidence type="ECO:0000313" key="2">
    <source>
        <dbReference type="EMBL" id="KIY50113.1"/>
    </source>
</evidence>